<dbReference type="EMBL" id="OOIL02006544">
    <property type="protein sequence ID" value="VFQ97385.1"/>
    <property type="molecule type" value="Genomic_DNA"/>
</dbReference>
<dbReference type="Proteomes" id="UP000595140">
    <property type="component" value="Unassembled WGS sequence"/>
</dbReference>
<keyword evidence="2" id="KW-1185">Reference proteome</keyword>
<name>A0A484N7S6_9ASTE</name>
<evidence type="ECO:0000313" key="2">
    <source>
        <dbReference type="Proteomes" id="UP000595140"/>
    </source>
</evidence>
<protein>
    <submittedName>
        <fullName evidence="1">Uncharacterized protein</fullName>
    </submittedName>
</protein>
<gene>
    <name evidence="1" type="ORF">CCAM_LOCUS39161</name>
</gene>
<evidence type="ECO:0000313" key="1">
    <source>
        <dbReference type="EMBL" id="VFQ97385.1"/>
    </source>
</evidence>
<accession>A0A484N7S6</accession>
<organism evidence="1 2">
    <name type="scientific">Cuscuta campestris</name>
    <dbReference type="NCBI Taxonomy" id="132261"/>
    <lineage>
        <taxon>Eukaryota</taxon>
        <taxon>Viridiplantae</taxon>
        <taxon>Streptophyta</taxon>
        <taxon>Embryophyta</taxon>
        <taxon>Tracheophyta</taxon>
        <taxon>Spermatophyta</taxon>
        <taxon>Magnoliopsida</taxon>
        <taxon>eudicotyledons</taxon>
        <taxon>Gunneridae</taxon>
        <taxon>Pentapetalae</taxon>
        <taxon>asterids</taxon>
        <taxon>lamiids</taxon>
        <taxon>Solanales</taxon>
        <taxon>Convolvulaceae</taxon>
        <taxon>Cuscuteae</taxon>
        <taxon>Cuscuta</taxon>
        <taxon>Cuscuta subgen. Grammica</taxon>
        <taxon>Cuscuta sect. Cleistogrammica</taxon>
    </lineage>
</organism>
<proteinExistence type="predicted"/>
<dbReference type="AlphaFoldDB" id="A0A484N7S6"/>
<reference evidence="1 2" key="1">
    <citation type="submission" date="2018-04" db="EMBL/GenBank/DDBJ databases">
        <authorList>
            <person name="Vogel A."/>
        </authorList>
    </citation>
    <scope>NUCLEOTIDE SEQUENCE [LARGE SCALE GENOMIC DNA]</scope>
</reference>
<sequence length="87" mass="10099">MTSCQVPYFLMFYRSGADHRFDFNCEISLVNEGDAGIGMLTMLDFESKTLNVTLEVYLLKAHRNLVKFYAQRTGELQPKHRPSFCQQ</sequence>